<comment type="pathway">
    <text evidence="6">Amino-acid degradation; L-alanine degradation via transaminase pathway; pyruvate from L-alanine: step 1/1.</text>
</comment>
<comment type="cofactor">
    <cofactor evidence="1">
        <name>pyridoxal 5'-phosphate</name>
        <dbReference type="ChEBI" id="CHEBI:597326"/>
    </cofactor>
</comment>
<dbReference type="Gene3D" id="3.40.640.10">
    <property type="entry name" value="Type I PLP-dependent aspartate aminotransferase-like (Major domain)"/>
    <property type="match status" value="1"/>
</dbReference>
<dbReference type="UniPathway" id="UPA00528">
    <property type="reaction ID" value="UER00586"/>
</dbReference>
<dbReference type="SUPFAM" id="SSF53383">
    <property type="entry name" value="PLP-dependent transferases"/>
    <property type="match status" value="1"/>
</dbReference>
<comment type="catalytic activity">
    <reaction evidence="9">
        <text>L-alanine + 2-oxoglutarate = pyruvate + L-glutamate</text>
        <dbReference type="Rhea" id="RHEA:19453"/>
        <dbReference type="ChEBI" id="CHEBI:15361"/>
        <dbReference type="ChEBI" id="CHEBI:16810"/>
        <dbReference type="ChEBI" id="CHEBI:29985"/>
        <dbReference type="ChEBI" id="CHEBI:57972"/>
        <dbReference type="EC" id="2.6.1.2"/>
    </reaction>
</comment>
<dbReference type="PANTHER" id="PTHR11751:SF469">
    <property type="entry name" value="ALANINE TRANSAMINASE"/>
    <property type="match status" value="1"/>
</dbReference>
<accession>A0A6G1PJN5</accession>
<evidence type="ECO:0000256" key="9">
    <source>
        <dbReference type="ARBA" id="ARBA00047412"/>
    </source>
</evidence>
<organism evidence="12 13">
    <name type="scientific">Channa argus</name>
    <name type="common">Northern snakehead</name>
    <name type="synonym">Ophicephalus argus</name>
    <dbReference type="NCBI Taxonomy" id="215402"/>
    <lineage>
        <taxon>Eukaryota</taxon>
        <taxon>Metazoa</taxon>
        <taxon>Chordata</taxon>
        <taxon>Craniata</taxon>
        <taxon>Vertebrata</taxon>
        <taxon>Euteleostomi</taxon>
        <taxon>Actinopterygii</taxon>
        <taxon>Neopterygii</taxon>
        <taxon>Teleostei</taxon>
        <taxon>Neoteleostei</taxon>
        <taxon>Acanthomorphata</taxon>
        <taxon>Anabantaria</taxon>
        <taxon>Anabantiformes</taxon>
        <taxon>Channoidei</taxon>
        <taxon>Channidae</taxon>
        <taxon>Channa</taxon>
    </lineage>
</organism>
<keyword evidence="5" id="KW-0663">Pyridoxal phosphate</keyword>
<dbReference type="AlphaFoldDB" id="A0A6G1PJN5"/>
<feature type="domain" description="Aminotransferase class I/classII large" evidence="11">
    <location>
        <begin position="29"/>
        <end position="78"/>
    </location>
</feature>
<dbReference type="PANTHER" id="PTHR11751">
    <property type="entry name" value="ALANINE AMINOTRANSFERASE"/>
    <property type="match status" value="1"/>
</dbReference>
<evidence type="ECO:0000256" key="4">
    <source>
        <dbReference type="ARBA" id="ARBA00022679"/>
    </source>
</evidence>
<dbReference type="InterPro" id="IPR015421">
    <property type="entry name" value="PyrdxlP-dep_Trfase_major"/>
</dbReference>
<keyword evidence="4 12" id="KW-0808">Transferase</keyword>
<evidence type="ECO:0000256" key="6">
    <source>
        <dbReference type="ARBA" id="ARBA00025708"/>
    </source>
</evidence>
<keyword evidence="3 12" id="KW-0032">Aminotransferase</keyword>
<sequence length="88" mass="9828">MSSGEGETQTGMLTPKPCPHTLPMLMDETGVRLVPYQLTEERGWTVDVDQLHRALETARGRCAPRAIYICNPGNPTGKGHTEPRRKKR</sequence>
<dbReference type="GO" id="GO:0004021">
    <property type="term" value="F:L-alanine:2-oxoglutarate aminotransferase activity"/>
    <property type="evidence" value="ECO:0007669"/>
    <property type="project" value="UniProtKB-EC"/>
</dbReference>
<dbReference type="InterPro" id="IPR045088">
    <property type="entry name" value="ALAT1/2-like"/>
</dbReference>
<feature type="region of interest" description="Disordered" evidence="10">
    <location>
        <begin position="1"/>
        <end position="20"/>
    </location>
</feature>
<evidence type="ECO:0000256" key="7">
    <source>
        <dbReference type="ARBA" id="ARBA00025785"/>
    </source>
</evidence>
<dbReference type="EMBL" id="CM015717">
    <property type="protein sequence ID" value="KAF3690462.1"/>
    <property type="molecule type" value="Genomic_DNA"/>
</dbReference>
<comment type="similarity">
    <text evidence="7">Belongs to the class-I pyridoxal-phosphate-dependent aminotransferase family. Alanine aminotransferase subfamily.</text>
</comment>
<evidence type="ECO:0000313" key="13">
    <source>
        <dbReference type="Proteomes" id="UP000503349"/>
    </source>
</evidence>
<dbReference type="Pfam" id="PF00155">
    <property type="entry name" value="Aminotran_1_2"/>
    <property type="match status" value="1"/>
</dbReference>
<evidence type="ECO:0000256" key="2">
    <source>
        <dbReference type="ARBA" id="ARBA00011738"/>
    </source>
</evidence>
<evidence type="ECO:0000259" key="11">
    <source>
        <dbReference type="Pfam" id="PF00155"/>
    </source>
</evidence>
<dbReference type="InterPro" id="IPR015424">
    <property type="entry name" value="PyrdxlP-dep_Trfase"/>
</dbReference>
<evidence type="ECO:0000256" key="10">
    <source>
        <dbReference type="SAM" id="MobiDB-lite"/>
    </source>
</evidence>
<name>A0A6G1PJN5_CHAAH</name>
<proteinExistence type="inferred from homology"/>
<dbReference type="GO" id="GO:0030170">
    <property type="term" value="F:pyridoxal phosphate binding"/>
    <property type="evidence" value="ECO:0007669"/>
    <property type="project" value="InterPro"/>
</dbReference>
<evidence type="ECO:0000256" key="1">
    <source>
        <dbReference type="ARBA" id="ARBA00001933"/>
    </source>
</evidence>
<gene>
    <name evidence="12" type="ORF">EXN66_Car006135</name>
</gene>
<dbReference type="InterPro" id="IPR004839">
    <property type="entry name" value="Aminotransferase_I/II_large"/>
</dbReference>
<dbReference type="GO" id="GO:0042853">
    <property type="term" value="P:L-alanine catabolic process"/>
    <property type="evidence" value="ECO:0007669"/>
    <property type="project" value="UniProtKB-UniPathway"/>
</dbReference>
<dbReference type="Proteomes" id="UP000503349">
    <property type="component" value="Chromosome 6"/>
</dbReference>
<reference evidence="13" key="2">
    <citation type="submission" date="2019-02" db="EMBL/GenBank/DDBJ databases">
        <title>Opniocepnalus argus Var Kimnra genome.</title>
        <authorList>
            <person name="Zhou C."/>
            <person name="Xiao S."/>
        </authorList>
    </citation>
    <scope>NUCLEOTIDE SEQUENCE [LARGE SCALE GENOMIC DNA]</scope>
</reference>
<keyword evidence="13" id="KW-1185">Reference proteome</keyword>
<evidence type="ECO:0000256" key="8">
    <source>
        <dbReference type="ARBA" id="ARBA00026106"/>
    </source>
</evidence>
<evidence type="ECO:0000313" key="12">
    <source>
        <dbReference type="EMBL" id="KAF3690462.1"/>
    </source>
</evidence>
<feature type="compositionally biased region" description="Polar residues" evidence="10">
    <location>
        <begin position="1"/>
        <end position="12"/>
    </location>
</feature>
<protein>
    <recommendedName>
        <fullName evidence="8">alanine transaminase</fullName>
        <ecNumber evidence="8">2.6.1.2</ecNumber>
    </recommendedName>
</protein>
<reference evidence="12 13" key="1">
    <citation type="submission" date="2019-02" db="EMBL/GenBank/DDBJ databases">
        <title>Opniocepnalus argus genome.</title>
        <authorList>
            <person name="Zhou C."/>
            <person name="Xiao S."/>
        </authorList>
    </citation>
    <scope>NUCLEOTIDE SEQUENCE [LARGE SCALE GENOMIC DNA]</scope>
    <source>
        <strain evidence="12">OARG1902GOOAL</strain>
        <tissue evidence="12">Muscle</tissue>
    </source>
</reference>
<dbReference type="EC" id="2.6.1.2" evidence="8"/>
<comment type="subunit">
    <text evidence="2">Homodimer.</text>
</comment>
<evidence type="ECO:0000256" key="3">
    <source>
        <dbReference type="ARBA" id="ARBA00022576"/>
    </source>
</evidence>
<evidence type="ECO:0000256" key="5">
    <source>
        <dbReference type="ARBA" id="ARBA00022898"/>
    </source>
</evidence>